<keyword evidence="2" id="KW-1185">Reference proteome</keyword>
<gene>
    <name evidence="1" type="ORF">HanXRQr2_Chr09g0380221</name>
</gene>
<proteinExistence type="predicted"/>
<evidence type="ECO:0000313" key="2">
    <source>
        <dbReference type="Proteomes" id="UP000215914"/>
    </source>
</evidence>
<dbReference type="EMBL" id="MNCJ02000324">
    <property type="protein sequence ID" value="KAF5790193.1"/>
    <property type="molecule type" value="Genomic_DNA"/>
</dbReference>
<accession>A0A9K3N8D3</accession>
<protein>
    <submittedName>
        <fullName evidence="1">Uncharacterized protein</fullName>
    </submittedName>
</protein>
<dbReference type="Gramene" id="mRNA:HanXRQr2_Chr09g0380221">
    <property type="protein sequence ID" value="mRNA:HanXRQr2_Chr09g0380221"/>
    <property type="gene ID" value="HanXRQr2_Chr09g0380221"/>
</dbReference>
<reference evidence="1" key="1">
    <citation type="journal article" date="2017" name="Nature">
        <title>The sunflower genome provides insights into oil metabolism, flowering and Asterid evolution.</title>
        <authorList>
            <person name="Badouin H."/>
            <person name="Gouzy J."/>
            <person name="Grassa C.J."/>
            <person name="Murat F."/>
            <person name="Staton S.E."/>
            <person name="Cottret L."/>
            <person name="Lelandais-Briere C."/>
            <person name="Owens G.L."/>
            <person name="Carrere S."/>
            <person name="Mayjonade B."/>
            <person name="Legrand L."/>
            <person name="Gill N."/>
            <person name="Kane N.C."/>
            <person name="Bowers J.E."/>
            <person name="Hubner S."/>
            <person name="Bellec A."/>
            <person name="Berard A."/>
            <person name="Berges H."/>
            <person name="Blanchet N."/>
            <person name="Boniface M.C."/>
            <person name="Brunel D."/>
            <person name="Catrice O."/>
            <person name="Chaidir N."/>
            <person name="Claudel C."/>
            <person name="Donnadieu C."/>
            <person name="Faraut T."/>
            <person name="Fievet G."/>
            <person name="Helmstetter N."/>
            <person name="King M."/>
            <person name="Knapp S.J."/>
            <person name="Lai Z."/>
            <person name="Le Paslier M.C."/>
            <person name="Lippi Y."/>
            <person name="Lorenzon L."/>
            <person name="Mandel J.R."/>
            <person name="Marage G."/>
            <person name="Marchand G."/>
            <person name="Marquand E."/>
            <person name="Bret-Mestries E."/>
            <person name="Morien E."/>
            <person name="Nambeesan S."/>
            <person name="Nguyen T."/>
            <person name="Pegot-Espagnet P."/>
            <person name="Pouilly N."/>
            <person name="Raftis F."/>
            <person name="Sallet E."/>
            <person name="Schiex T."/>
            <person name="Thomas J."/>
            <person name="Vandecasteele C."/>
            <person name="Vares D."/>
            <person name="Vear F."/>
            <person name="Vautrin S."/>
            <person name="Crespi M."/>
            <person name="Mangin B."/>
            <person name="Burke J.M."/>
            <person name="Salse J."/>
            <person name="Munos S."/>
            <person name="Vincourt P."/>
            <person name="Rieseberg L.H."/>
            <person name="Langlade N.B."/>
        </authorList>
    </citation>
    <scope>NUCLEOTIDE SEQUENCE</scope>
    <source>
        <tissue evidence="1">Leaves</tissue>
    </source>
</reference>
<evidence type="ECO:0000313" key="1">
    <source>
        <dbReference type="EMBL" id="KAF5790193.1"/>
    </source>
</evidence>
<name>A0A9K3N8D3_HELAN</name>
<comment type="caution">
    <text evidence="1">The sequence shown here is derived from an EMBL/GenBank/DDBJ whole genome shotgun (WGS) entry which is preliminary data.</text>
</comment>
<organism evidence="1 2">
    <name type="scientific">Helianthus annuus</name>
    <name type="common">Common sunflower</name>
    <dbReference type="NCBI Taxonomy" id="4232"/>
    <lineage>
        <taxon>Eukaryota</taxon>
        <taxon>Viridiplantae</taxon>
        <taxon>Streptophyta</taxon>
        <taxon>Embryophyta</taxon>
        <taxon>Tracheophyta</taxon>
        <taxon>Spermatophyta</taxon>
        <taxon>Magnoliopsida</taxon>
        <taxon>eudicotyledons</taxon>
        <taxon>Gunneridae</taxon>
        <taxon>Pentapetalae</taxon>
        <taxon>asterids</taxon>
        <taxon>campanulids</taxon>
        <taxon>Asterales</taxon>
        <taxon>Asteraceae</taxon>
        <taxon>Asteroideae</taxon>
        <taxon>Heliantheae alliance</taxon>
        <taxon>Heliantheae</taxon>
        <taxon>Helianthus</taxon>
    </lineage>
</organism>
<sequence length="41" mass="4882">MQQKLWDGDIDIYNLEELKFCTKRAEKVYVRGLFEGDGRCL</sequence>
<dbReference type="AlphaFoldDB" id="A0A9K3N8D3"/>
<dbReference type="Proteomes" id="UP000215914">
    <property type="component" value="Unassembled WGS sequence"/>
</dbReference>
<reference evidence="1" key="2">
    <citation type="submission" date="2020-06" db="EMBL/GenBank/DDBJ databases">
        <title>Helianthus annuus Genome sequencing and assembly Release 2.</title>
        <authorList>
            <person name="Gouzy J."/>
            <person name="Langlade N."/>
            <person name="Munos S."/>
        </authorList>
    </citation>
    <scope>NUCLEOTIDE SEQUENCE</scope>
    <source>
        <tissue evidence="1">Leaves</tissue>
    </source>
</reference>